<dbReference type="SMART" id="SM00487">
    <property type="entry name" value="DEXDc"/>
    <property type="match status" value="1"/>
</dbReference>
<dbReference type="GO" id="GO:0003677">
    <property type="term" value="F:DNA binding"/>
    <property type="evidence" value="ECO:0007669"/>
    <property type="project" value="UniProtKB-KW"/>
</dbReference>
<dbReference type="SUPFAM" id="SSF52540">
    <property type="entry name" value="P-loop containing nucleoside triphosphate hydrolases"/>
    <property type="match status" value="1"/>
</dbReference>
<dbReference type="InterPro" id="IPR001650">
    <property type="entry name" value="Helicase_C-like"/>
</dbReference>
<feature type="domain" description="Helicase C-terminal" evidence="10">
    <location>
        <begin position="268"/>
        <end position="423"/>
    </location>
</feature>
<comment type="similarity">
    <text evidence="1">Belongs to the helicase family. RecQ subfamily.</text>
</comment>
<dbReference type="EC" id="5.6.2.4" evidence="7"/>
<reference evidence="11 12" key="1">
    <citation type="submission" date="2020-07" db="EMBL/GenBank/DDBJ databases">
        <title>Comparative genomics of pyrophilous fungi reveals a link between fire events and developmental genes.</title>
        <authorList>
            <consortium name="DOE Joint Genome Institute"/>
            <person name="Steindorff A.S."/>
            <person name="Carver A."/>
            <person name="Calhoun S."/>
            <person name="Stillman K."/>
            <person name="Liu H."/>
            <person name="Lipzen A."/>
            <person name="Pangilinan J."/>
            <person name="Labutti K."/>
            <person name="Bruns T.D."/>
            <person name="Grigoriev I.V."/>
        </authorList>
    </citation>
    <scope>NUCLEOTIDE SEQUENCE [LARGE SCALE GENOMIC DNA]</scope>
    <source>
        <strain evidence="11 12">CBS 144469</strain>
    </source>
</reference>
<name>A0A8H6I5R0_9AGAR</name>
<dbReference type="PROSITE" id="PS51192">
    <property type="entry name" value="HELICASE_ATP_BIND_1"/>
    <property type="match status" value="1"/>
</dbReference>
<evidence type="ECO:0000256" key="1">
    <source>
        <dbReference type="ARBA" id="ARBA00005446"/>
    </source>
</evidence>
<dbReference type="GO" id="GO:0005694">
    <property type="term" value="C:chromosome"/>
    <property type="evidence" value="ECO:0007669"/>
    <property type="project" value="TreeGrafter"/>
</dbReference>
<dbReference type="GO" id="GO:0000724">
    <property type="term" value="P:double-strand break repair via homologous recombination"/>
    <property type="evidence" value="ECO:0007669"/>
    <property type="project" value="TreeGrafter"/>
</dbReference>
<dbReference type="GO" id="GO:0016787">
    <property type="term" value="F:hydrolase activity"/>
    <property type="evidence" value="ECO:0007669"/>
    <property type="project" value="UniProtKB-KW"/>
</dbReference>
<dbReference type="PANTHER" id="PTHR13710">
    <property type="entry name" value="DNA HELICASE RECQ FAMILY MEMBER"/>
    <property type="match status" value="1"/>
</dbReference>
<dbReference type="CDD" id="cd18785">
    <property type="entry name" value="SF2_C"/>
    <property type="match status" value="1"/>
</dbReference>
<keyword evidence="5" id="KW-0413">Isomerase</keyword>
<evidence type="ECO:0000313" key="11">
    <source>
        <dbReference type="EMBL" id="KAF6759281.1"/>
    </source>
</evidence>
<dbReference type="Gene3D" id="3.40.50.300">
    <property type="entry name" value="P-loop containing nucleotide triphosphate hydrolases"/>
    <property type="match status" value="2"/>
</dbReference>
<gene>
    <name evidence="11" type="ORF">DFP72DRAFT_1102605</name>
</gene>
<evidence type="ECO:0000256" key="4">
    <source>
        <dbReference type="ARBA" id="ARBA00023125"/>
    </source>
</evidence>
<dbReference type="InterPro" id="IPR011545">
    <property type="entry name" value="DEAD/DEAH_box_helicase_dom"/>
</dbReference>
<sequence>MSPVYNTPEGRQLVKHILSECQPPIIPHDYQTDGIVVSLDGESLLVTMATGSGKSGYYSFLMHVMLAISRKPELALGGITFPENPAIIIVLPTKALQEDMRKSLSRAGLDAVVINGDTVKGGPTRRGKGSLWVECRKEHSMILISPEELLNPACRDLFDSKEFKARVCRLGIDEVHLIYTWGTRTNFRSSFKELGHIRARLPSYKGGFIPLIATSATIRDGRPKDAICQVLGLKPGDYHLLRRSNIRNDIQIITRELNGSLAGVLFPDFDWVLDSPDNTVLFCKTIGLGFRVAAYLWRKGQAKGISGLEKRVRLFNSLNATGYNEETLGFLDQDETASITVATDVLSVGWDSPSTRNAIVVGTPEDLDEFVQKIGRAGRDRTKVQSPRAFLYYTKASLATAKQLASRPDQSAAPHVPTDSDSGPTPMDISIARFLVAECKTENLNAQYNNPTIDPPCSCPTCAARAAPSMHRCQCSGPHCAPEILEALPKTKAGSGKARAKPGQGISKAMRELGSEKLCAVRYKIFEGEDSDANIFLPPTVFLPDDIINTLIDNIYSISTKDEMNSFHIRKFSLTAVKRYSHS</sequence>
<evidence type="ECO:0000313" key="12">
    <source>
        <dbReference type="Proteomes" id="UP000521943"/>
    </source>
</evidence>
<protein>
    <recommendedName>
        <fullName evidence="7">DNA 3'-5' helicase</fullName>
        <ecNumber evidence="7">5.6.2.4</ecNumber>
    </recommendedName>
</protein>
<keyword evidence="3" id="KW-0067">ATP-binding</keyword>
<dbReference type="GO" id="GO:0043138">
    <property type="term" value="F:3'-5' DNA helicase activity"/>
    <property type="evidence" value="ECO:0007669"/>
    <property type="project" value="UniProtKB-EC"/>
</dbReference>
<dbReference type="InterPro" id="IPR014001">
    <property type="entry name" value="Helicase_ATP-bd"/>
</dbReference>
<dbReference type="PANTHER" id="PTHR13710:SF105">
    <property type="entry name" value="ATP-DEPENDENT DNA HELICASE Q1"/>
    <property type="match status" value="1"/>
</dbReference>
<accession>A0A8H6I5R0</accession>
<dbReference type="GO" id="GO:0005737">
    <property type="term" value="C:cytoplasm"/>
    <property type="evidence" value="ECO:0007669"/>
    <property type="project" value="TreeGrafter"/>
</dbReference>
<dbReference type="OrthoDB" id="3269685at2759"/>
<keyword evidence="2" id="KW-0547">Nucleotide-binding</keyword>
<evidence type="ECO:0000256" key="5">
    <source>
        <dbReference type="ARBA" id="ARBA00023235"/>
    </source>
</evidence>
<keyword evidence="12" id="KW-1185">Reference proteome</keyword>
<dbReference type="InterPro" id="IPR027417">
    <property type="entry name" value="P-loop_NTPase"/>
</dbReference>
<keyword evidence="11" id="KW-0378">Hydrolase</keyword>
<dbReference type="AlphaFoldDB" id="A0A8H6I5R0"/>
<dbReference type="EMBL" id="JACGCI010000016">
    <property type="protein sequence ID" value="KAF6759281.1"/>
    <property type="molecule type" value="Genomic_DNA"/>
</dbReference>
<comment type="catalytic activity">
    <reaction evidence="6">
        <text>Couples ATP hydrolysis with the unwinding of duplex DNA by translocating in the 3'-5' direction.</text>
        <dbReference type="EC" id="5.6.2.4"/>
    </reaction>
</comment>
<evidence type="ECO:0000259" key="10">
    <source>
        <dbReference type="PROSITE" id="PS51194"/>
    </source>
</evidence>
<dbReference type="PROSITE" id="PS51194">
    <property type="entry name" value="HELICASE_CTER"/>
    <property type="match status" value="1"/>
</dbReference>
<evidence type="ECO:0000256" key="8">
    <source>
        <dbReference type="SAM" id="MobiDB-lite"/>
    </source>
</evidence>
<keyword evidence="4" id="KW-0238">DNA-binding</keyword>
<evidence type="ECO:0000256" key="3">
    <source>
        <dbReference type="ARBA" id="ARBA00022840"/>
    </source>
</evidence>
<dbReference type="Pfam" id="PF00271">
    <property type="entry name" value="Helicase_C"/>
    <property type="match status" value="1"/>
</dbReference>
<organism evidence="11 12">
    <name type="scientific">Ephemerocybe angulata</name>
    <dbReference type="NCBI Taxonomy" id="980116"/>
    <lineage>
        <taxon>Eukaryota</taxon>
        <taxon>Fungi</taxon>
        <taxon>Dikarya</taxon>
        <taxon>Basidiomycota</taxon>
        <taxon>Agaricomycotina</taxon>
        <taxon>Agaricomycetes</taxon>
        <taxon>Agaricomycetidae</taxon>
        <taxon>Agaricales</taxon>
        <taxon>Agaricineae</taxon>
        <taxon>Psathyrellaceae</taxon>
        <taxon>Ephemerocybe</taxon>
    </lineage>
</organism>
<comment type="caution">
    <text evidence="11">The sequence shown here is derived from an EMBL/GenBank/DDBJ whole genome shotgun (WGS) entry which is preliminary data.</text>
</comment>
<evidence type="ECO:0000259" key="9">
    <source>
        <dbReference type="PROSITE" id="PS51192"/>
    </source>
</evidence>
<evidence type="ECO:0000256" key="7">
    <source>
        <dbReference type="ARBA" id="ARBA00034808"/>
    </source>
</evidence>
<dbReference type="Proteomes" id="UP000521943">
    <property type="component" value="Unassembled WGS sequence"/>
</dbReference>
<feature type="region of interest" description="Disordered" evidence="8">
    <location>
        <begin position="403"/>
        <end position="425"/>
    </location>
</feature>
<dbReference type="Pfam" id="PF00270">
    <property type="entry name" value="DEAD"/>
    <property type="match status" value="1"/>
</dbReference>
<dbReference type="GO" id="GO:0005524">
    <property type="term" value="F:ATP binding"/>
    <property type="evidence" value="ECO:0007669"/>
    <property type="project" value="UniProtKB-KW"/>
</dbReference>
<proteinExistence type="inferred from homology"/>
<feature type="domain" description="Helicase ATP-binding" evidence="9">
    <location>
        <begin position="35"/>
        <end position="236"/>
    </location>
</feature>
<evidence type="ECO:0000256" key="2">
    <source>
        <dbReference type="ARBA" id="ARBA00022741"/>
    </source>
</evidence>
<dbReference type="GO" id="GO:0009378">
    <property type="term" value="F:four-way junction helicase activity"/>
    <property type="evidence" value="ECO:0007669"/>
    <property type="project" value="TreeGrafter"/>
</dbReference>
<evidence type="ECO:0000256" key="6">
    <source>
        <dbReference type="ARBA" id="ARBA00034617"/>
    </source>
</evidence>